<dbReference type="AlphaFoldDB" id="A0A2T5JD96"/>
<dbReference type="SUPFAM" id="SSF51126">
    <property type="entry name" value="Pectin lyase-like"/>
    <property type="match status" value="1"/>
</dbReference>
<protein>
    <recommendedName>
        <fullName evidence="4">Pectinesterase</fullName>
    </recommendedName>
</protein>
<proteinExistence type="predicted"/>
<gene>
    <name evidence="2" type="ORF">C8P68_102572</name>
</gene>
<dbReference type="InterPro" id="IPR011050">
    <property type="entry name" value="Pectin_lyase_fold/virulence"/>
</dbReference>
<evidence type="ECO:0000313" key="2">
    <source>
        <dbReference type="EMBL" id="PTQ99742.1"/>
    </source>
</evidence>
<comment type="caution">
    <text evidence="2">The sequence shown here is derived from an EMBL/GenBank/DDBJ whole genome shotgun (WGS) entry which is preliminary data.</text>
</comment>
<dbReference type="Proteomes" id="UP000244168">
    <property type="component" value="Unassembled WGS sequence"/>
</dbReference>
<accession>A0A2T5JD96</accession>
<sequence>MRLSSLRPYVMLMLLFVMPTALIAQGNKSGATAPATSIKYQGKTIQLNEHALYVNAKLKKESRGPYTFGSLQELAANAKSGTEATPTVVYLEPDVYWTDDPKSDNAENHLIGLLLPQANITMIGLSDNPEHTIIAGNRGQMAGSRGNWNVIGLGNAFHAYNITFGNYCNVDLVYGPDPSKSYPKRQTTITQAQTITNAGTERADKWLFENCRFVSFLNLLAGRAHREFFDKCFFQCTDDAIGSGDVTVYRNCTFNYYANHPSPGGSTIIQAYLGCRFVGMLRDAGANATVYYAKRNAAFPTIDGVFEGNIGRLEWTNVLNDDVRQYVYHNTLHGKPVAVSAARPDLSVTLTPETLKPYKVGAEYNIYNLLRENDDWDPAGQKLKMAAYGNLAFRLNLRAAKPKLKAGESTPVSYIIYPERVKTTTPVKWSVSDAKILSLTDNGDGAVTVTGHNATEQTQRAYVQGITAGGIVGVAYIDVVANPLPAPALASAFKVNEPANGSISVDYALSNIGKRADVSLISWYRATSAQGTDTIPVAVSRLNKPLKTYPLTTGDVGYYLVAKIEPKHATSLAGSGVMAISRKITAKDVSTKNIHTDFQNIAVQRSVAVRNGWWTLDTYRPADIGAEFEWQPGTGSAWTYGPGDDGTADRIGLVTVARGARLLYAQDGTYGDMAVTVKLSPHKVSGQGFGSATGQYADVYIKFDAKTLTGYGLRIQRTPAYGEGVKFTLYKFVNGASTPIGKEVYSSAFVPGCVVKLNVKGNLLSANVTSTTPQQQIQKDEGLVHEVNLSATIDPNTFGGAGLQHTGTVSPGNRLMLQGFDIDY</sequence>
<dbReference type="Gene3D" id="2.160.20.10">
    <property type="entry name" value="Single-stranded right-handed beta-helix, Pectin lyase-like"/>
    <property type="match status" value="1"/>
</dbReference>
<feature type="chain" id="PRO_5015532100" description="Pectinesterase" evidence="1">
    <location>
        <begin position="24"/>
        <end position="824"/>
    </location>
</feature>
<name>A0A2T5JD96_9SPHI</name>
<keyword evidence="3" id="KW-1185">Reference proteome</keyword>
<organism evidence="2 3">
    <name type="scientific">Mucilaginibacter yixingensis</name>
    <dbReference type="NCBI Taxonomy" id="1295612"/>
    <lineage>
        <taxon>Bacteria</taxon>
        <taxon>Pseudomonadati</taxon>
        <taxon>Bacteroidota</taxon>
        <taxon>Sphingobacteriia</taxon>
        <taxon>Sphingobacteriales</taxon>
        <taxon>Sphingobacteriaceae</taxon>
        <taxon>Mucilaginibacter</taxon>
    </lineage>
</organism>
<dbReference type="OrthoDB" id="1021116at2"/>
<keyword evidence="1" id="KW-0732">Signal</keyword>
<evidence type="ECO:0000256" key="1">
    <source>
        <dbReference type="SAM" id="SignalP"/>
    </source>
</evidence>
<dbReference type="InterPro" id="IPR012334">
    <property type="entry name" value="Pectin_lyas_fold"/>
</dbReference>
<evidence type="ECO:0000313" key="3">
    <source>
        <dbReference type="Proteomes" id="UP000244168"/>
    </source>
</evidence>
<dbReference type="EMBL" id="QAOQ01000002">
    <property type="protein sequence ID" value="PTQ99742.1"/>
    <property type="molecule type" value="Genomic_DNA"/>
</dbReference>
<reference evidence="2 3" key="1">
    <citation type="submission" date="2018-04" db="EMBL/GenBank/DDBJ databases">
        <title>Genomic Encyclopedia of Archaeal and Bacterial Type Strains, Phase II (KMG-II): from individual species to whole genera.</title>
        <authorList>
            <person name="Goeker M."/>
        </authorList>
    </citation>
    <scope>NUCLEOTIDE SEQUENCE [LARGE SCALE GENOMIC DNA]</scope>
    <source>
        <strain evidence="2 3">DSM 26809</strain>
    </source>
</reference>
<dbReference type="RefSeq" id="WP_107827658.1">
    <property type="nucleotide sequence ID" value="NZ_CP160205.1"/>
</dbReference>
<feature type="signal peptide" evidence="1">
    <location>
        <begin position="1"/>
        <end position="23"/>
    </location>
</feature>
<evidence type="ECO:0008006" key="4">
    <source>
        <dbReference type="Google" id="ProtNLM"/>
    </source>
</evidence>